<dbReference type="PANTHER" id="PTHR21366">
    <property type="entry name" value="GLYOXALASE FAMILY PROTEIN"/>
    <property type="match status" value="1"/>
</dbReference>
<dbReference type="InterPro" id="IPR050383">
    <property type="entry name" value="GlyoxalaseI/FosfomycinResist"/>
</dbReference>
<reference evidence="2" key="3">
    <citation type="submission" date="2023-06" db="EMBL/GenBank/DDBJ databases">
        <authorList>
            <person name="Lucena T."/>
            <person name="Sun Q."/>
        </authorList>
    </citation>
    <scope>NUCLEOTIDE SEQUENCE</scope>
    <source>
        <strain evidence="2">CECT 7184</strain>
    </source>
</reference>
<reference evidence="2" key="1">
    <citation type="journal article" date="2014" name="Int. J. Syst. Evol. Microbiol.">
        <title>Complete genome of a new Firmicutes species belonging to the dominant human colonic microbiota ('Ruminococcus bicirculans') reveals two chromosomes and a selective capacity to utilize plant glucans.</title>
        <authorList>
            <consortium name="NISC Comparative Sequencing Program"/>
            <person name="Wegmann U."/>
            <person name="Louis P."/>
            <person name="Goesmann A."/>
            <person name="Henrissat B."/>
            <person name="Duncan S.H."/>
            <person name="Flint H.J."/>
        </authorList>
    </citation>
    <scope>NUCLEOTIDE SEQUENCE</scope>
    <source>
        <strain evidence="2">CECT 7184</strain>
    </source>
</reference>
<evidence type="ECO:0000313" key="4">
    <source>
        <dbReference type="Proteomes" id="UP001242368"/>
    </source>
</evidence>
<proteinExistence type="predicted"/>
<gene>
    <name evidence="2" type="ORF">QW060_01695</name>
    <name evidence="3" type="ORF">QW060_24645</name>
</gene>
<organism evidence="2 4">
    <name type="scientific">Paenimyroides ceti</name>
    <dbReference type="NCBI Taxonomy" id="395087"/>
    <lineage>
        <taxon>Bacteria</taxon>
        <taxon>Pseudomonadati</taxon>
        <taxon>Bacteroidota</taxon>
        <taxon>Flavobacteriia</taxon>
        <taxon>Flavobacteriales</taxon>
        <taxon>Flavobacteriaceae</taxon>
        <taxon>Paenimyroides</taxon>
    </lineage>
</organism>
<dbReference type="InterPro" id="IPR025870">
    <property type="entry name" value="Glyoxalase-like_dom"/>
</dbReference>
<keyword evidence="4" id="KW-1185">Reference proteome</keyword>
<dbReference type="SUPFAM" id="SSF54593">
    <property type="entry name" value="Glyoxalase/Bleomycin resistance protein/Dihydroxybiphenyl dioxygenase"/>
    <property type="match status" value="1"/>
</dbReference>
<accession>A0ABT8CNU5</accession>
<dbReference type="Gene3D" id="3.10.180.10">
    <property type="entry name" value="2,3-Dihydroxybiphenyl 1,2-Dioxygenase, domain 1"/>
    <property type="match status" value="1"/>
</dbReference>
<name>A0ABT8CNU5_9FLAO</name>
<dbReference type="EMBL" id="JAUFQU010000073">
    <property type="protein sequence ID" value="MDN3710086.1"/>
    <property type="molecule type" value="Genomic_DNA"/>
</dbReference>
<dbReference type="Pfam" id="PF12681">
    <property type="entry name" value="Glyoxalase_2"/>
    <property type="match status" value="1"/>
</dbReference>
<feature type="domain" description="VOC" evidence="1">
    <location>
        <begin position="4"/>
        <end position="129"/>
    </location>
</feature>
<comment type="caution">
    <text evidence="2">The sequence shown here is derived from an EMBL/GenBank/DDBJ whole genome shotgun (WGS) entry which is preliminary data.</text>
</comment>
<sequence>MKIQFAYTILYVADVEKSIVFYEKAFGFERKFITPDKDYGELFTGNTSIAFASITLASGNLKQGFTESSLEQKPFAIELGFVTDAVAETIQQALQYGAQIVEEPKQKPWGQTVAYIRDIDGFLIEICTAVG</sequence>
<evidence type="ECO:0000259" key="1">
    <source>
        <dbReference type="PROSITE" id="PS51819"/>
    </source>
</evidence>
<dbReference type="Proteomes" id="UP001242368">
    <property type="component" value="Unassembled WGS sequence"/>
</dbReference>
<dbReference type="InterPro" id="IPR029068">
    <property type="entry name" value="Glyas_Bleomycin-R_OHBP_Dase"/>
</dbReference>
<dbReference type="EMBL" id="JAUFQU010000001">
    <property type="protein sequence ID" value="MDN3705836.1"/>
    <property type="molecule type" value="Genomic_DNA"/>
</dbReference>
<dbReference type="RefSeq" id="WP_290361985.1">
    <property type="nucleotide sequence ID" value="NZ_JAUFQU010000001.1"/>
</dbReference>
<evidence type="ECO:0000313" key="2">
    <source>
        <dbReference type="EMBL" id="MDN3705836.1"/>
    </source>
</evidence>
<reference evidence="4" key="2">
    <citation type="journal article" date="2019" name="Int. J. Syst. Evol. Microbiol.">
        <title>The Global Catalogue of Microorganisms (GCM) 10K type strain sequencing project: providing services to taxonomists for standard genome sequencing and annotation.</title>
        <authorList>
            <consortium name="The Broad Institute Genomics Platform"/>
            <consortium name="The Broad Institute Genome Sequencing Center for Infectious Disease"/>
            <person name="Wu L."/>
            <person name="Ma J."/>
        </authorList>
    </citation>
    <scope>NUCLEOTIDE SEQUENCE [LARGE SCALE GENOMIC DNA]</scope>
    <source>
        <strain evidence="4">CECT 7184</strain>
    </source>
</reference>
<dbReference type="CDD" id="cd07264">
    <property type="entry name" value="VOC_like"/>
    <property type="match status" value="1"/>
</dbReference>
<dbReference type="PROSITE" id="PS51819">
    <property type="entry name" value="VOC"/>
    <property type="match status" value="1"/>
</dbReference>
<dbReference type="InterPro" id="IPR037523">
    <property type="entry name" value="VOC_core"/>
</dbReference>
<dbReference type="PANTHER" id="PTHR21366:SF22">
    <property type="entry name" value="VOC DOMAIN-CONTAINING PROTEIN"/>
    <property type="match status" value="1"/>
</dbReference>
<evidence type="ECO:0000313" key="3">
    <source>
        <dbReference type="EMBL" id="MDN3710086.1"/>
    </source>
</evidence>
<protein>
    <submittedName>
        <fullName evidence="2">VOC family protein</fullName>
    </submittedName>
</protein>